<dbReference type="FunFam" id="3.90.230.10:FF:000007">
    <property type="entry name" value="Xaa-Pro aminopeptidase P"/>
    <property type="match status" value="1"/>
</dbReference>
<dbReference type="Pfam" id="PF16188">
    <property type="entry name" value="Peptidase_M24_C"/>
    <property type="match status" value="1"/>
</dbReference>
<dbReference type="eggNOG" id="KOG2413">
    <property type="taxonomic scope" value="Eukaryota"/>
</dbReference>
<dbReference type="InterPro" id="IPR000587">
    <property type="entry name" value="Creatinase_N"/>
</dbReference>
<dbReference type="AlphaFoldDB" id="A0A058Z4V9"/>
<keyword evidence="5" id="KW-0464">Manganese</keyword>
<feature type="domain" description="Peptidase M24" evidence="6">
    <location>
        <begin position="444"/>
        <end position="675"/>
    </location>
</feature>
<evidence type="ECO:0000256" key="1">
    <source>
        <dbReference type="ARBA" id="ARBA00001936"/>
    </source>
</evidence>
<evidence type="ECO:0000256" key="3">
    <source>
        <dbReference type="ARBA" id="ARBA00022723"/>
    </source>
</evidence>
<keyword evidence="10" id="KW-1185">Reference proteome</keyword>
<sequence>MALCRLRVVALSPARLLVSRPAASSSVRPQIRSLSTLATPRLLSQLQQQQQQQRQHLPASWPPICPGFPTASQVRHFASLPTMSSSKASTTQKLGALRELMRGLSVHAVVIPSEDAHQSEYLAPVDERRAYISGFTGSAGFAVVTLDAAALWTDARYFLQAEAELDDNWTLMKQGMPGVLSRAEWLAERLSPNSVVGVDPAHITASAARTLAAELAAKGHRLVSLEQNLVDQVRQAAGEAPPGGFTAPLRVLPDSLAGRAVADKLADLRAKIQAKNCRAIVITALDEVAWLFNLRGDDVPYNPVFFAFALVTASSAVLFTNVSRIDAEIHAHLAAAGATVAPYDAFAGHLRDLRTELEADVAAALRRLEEEAPGPEHVDEFAPAGQTPEQARSQQARGQVAKVWLGQNASWQVARILSPELCHIHTTPVCAAKAVKNAAELQAVAEAHLVDAVALCRFFAWLEEAFRTAATAGGGAGHACTLPTETEAAAQLETFRRMHPTYRGPSFSTISGTGPNGAVVHYSARPGADRRLSLAEVFLCDSGGQYDEGTTDVTRTFFFGGLAGTPPPALAREAYTRVLRGALALERLVFPATGVSGFQVDALARSPLWQAGLDYRHGTGHGVGAGLCVHEGPHGIGPRQAYGDTPLAEGMLVTNEPGYYHDGSFGIRIENVLRIHRATPANNFGNTGFLAFEPLTLVPVQRDLLILEQLSPEERSHLNAYHLRCREEVGARFADRSCPGYRWLMEQTVPI</sequence>
<dbReference type="InterPro" id="IPR036005">
    <property type="entry name" value="Creatinase/aminopeptidase-like"/>
</dbReference>
<proteinExistence type="inferred from homology"/>
<comment type="similarity">
    <text evidence="2">Belongs to the peptidase M24B family.</text>
</comment>
<dbReference type="Proteomes" id="UP000030693">
    <property type="component" value="Unassembled WGS sequence"/>
</dbReference>
<dbReference type="InterPro" id="IPR029149">
    <property type="entry name" value="Creatin/AminoP/Spt16_N"/>
</dbReference>
<evidence type="ECO:0000313" key="9">
    <source>
        <dbReference type="EMBL" id="KCV68532.1"/>
    </source>
</evidence>
<dbReference type="OMA" id="EPGMILS"/>
<dbReference type="Gene3D" id="3.40.350.10">
    <property type="entry name" value="Creatinase/prolidase N-terminal domain"/>
    <property type="match status" value="2"/>
</dbReference>
<dbReference type="SUPFAM" id="SSF55920">
    <property type="entry name" value="Creatinase/aminopeptidase"/>
    <property type="match status" value="1"/>
</dbReference>
<keyword evidence="3" id="KW-0479">Metal-binding</keyword>
<dbReference type="InterPro" id="IPR000994">
    <property type="entry name" value="Pept_M24"/>
</dbReference>
<gene>
    <name evidence="9" type="ORF">H696_04824</name>
</gene>
<dbReference type="InterPro" id="IPR033740">
    <property type="entry name" value="Pept_M24B"/>
</dbReference>
<dbReference type="OrthoDB" id="9995434at2759"/>
<dbReference type="Pfam" id="PF01321">
    <property type="entry name" value="Creatinase_N"/>
    <property type="match status" value="1"/>
</dbReference>
<dbReference type="InterPro" id="IPR032416">
    <property type="entry name" value="Peptidase_M24_C"/>
</dbReference>
<dbReference type="Pfam" id="PF00557">
    <property type="entry name" value="Peptidase_M24"/>
    <property type="match status" value="1"/>
</dbReference>
<accession>A0A058Z4V9</accession>
<name>A0A058Z4V9_FONAL</name>
<dbReference type="RefSeq" id="XP_009496964.1">
    <property type="nucleotide sequence ID" value="XM_009498689.1"/>
</dbReference>
<dbReference type="GO" id="GO:0005737">
    <property type="term" value="C:cytoplasm"/>
    <property type="evidence" value="ECO:0007669"/>
    <property type="project" value="UniProtKB-ARBA"/>
</dbReference>
<evidence type="ECO:0000256" key="4">
    <source>
        <dbReference type="ARBA" id="ARBA00022801"/>
    </source>
</evidence>
<evidence type="ECO:0000256" key="2">
    <source>
        <dbReference type="ARBA" id="ARBA00008766"/>
    </source>
</evidence>
<keyword evidence="4" id="KW-0378">Hydrolase</keyword>
<evidence type="ECO:0008006" key="11">
    <source>
        <dbReference type="Google" id="ProtNLM"/>
    </source>
</evidence>
<evidence type="ECO:0000259" key="8">
    <source>
        <dbReference type="Pfam" id="PF16188"/>
    </source>
</evidence>
<organism evidence="9">
    <name type="scientific">Fonticula alba</name>
    <name type="common">Slime mold</name>
    <dbReference type="NCBI Taxonomy" id="691883"/>
    <lineage>
        <taxon>Eukaryota</taxon>
        <taxon>Rotosphaerida</taxon>
        <taxon>Fonticulaceae</taxon>
        <taxon>Fonticula</taxon>
    </lineage>
</organism>
<dbReference type="GO" id="GO:0046872">
    <property type="term" value="F:metal ion binding"/>
    <property type="evidence" value="ECO:0007669"/>
    <property type="project" value="UniProtKB-KW"/>
</dbReference>
<reference evidence="9" key="1">
    <citation type="submission" date="2013-04" db="EMBL/GenBank/DDBJ databases">
        <title>The Genome Sequence of Fonticula alba ATCC 38817.</title>
        <authorList>
            <consortium name="The Broad Institute Genomics Platform"/>
            <person name="Russ C."/>
            <person name="Cuomo C."/>
            <person name="Burger G."/>
            <person name="Gray M.W."/>
            <person name="Holland P.W.H."/>
            <person name="King N."/>
            <person name="Lang F.B.F."/>
            <person name="Roger A.J."/>
            <person name="Ruiz-Trillo I."/>
            <person name="Brown M."/>
            <person name="Walker B."/>
            <person name="Young S."/>
            <person name="Zeng Q."/>
            <person name="Gargeya S."/>
            <person name="Fitzgerald M."/>
            <person name="Haas B."/>
            <person name="Abouelleil A."/>
            <person name="Allen A.W."/>
            <person name="Alvarado L."/>
            <person name="Arachchi H.M."/>
            <person name="Berlin A.M."/>
            <person name="Chapman S.B."/>
            <person name="Gainer-Dewar J."/>
            <person name="Goldberg J."/>
            <person name="Griggs A."/>
            <person name="Gujja S."/>
            <person name="Hansen M."/>
            <person name="Howarth C."/>
            <person name="Imamovic A."/>
            <person name="Ireland A."/>
            <person name="Larimer J."/>
            <person name="McCowan C."/>
            <person name="Murphy C."/>
            <person name="Pearson M."/>
            <person name="Poon T.W."/>
            <person name="Priest M."/>
            <person name="Roberts A."/>
            <person name="Saif S."/>
            <person name="Shea T."/>
            <person name="Sisk P."/>
            <person name="Sykes S."/>
            <person name="Wortman J."/>
            <person name="Nusbaum C."/>
            <person name="Birren B."/>
        </authorList>
    </citation>
    <scope>NUCLEOTIDE SEQUENCE [LARGE SCALE GENOMIC DNA]</scope>
    <source>
        <strain evidence="9">ATCC 38817</strain>
    </source>
</reference>
<dbReference type="PANTHER" id="PTHR43763">
    <property type="entry name" value="XAA-PRO AMINOPEPTIDASE 1"/>
    <property type="match status" value="1"/>
</dbReference>
<comment type="cofactor">
    <cofactor evidence="1">
        <name>Mn(2+)</name>
        <dbReference type="ChEBI" id="CHEBI:29035"/>
    </cofactor>
</comment>
<dbReference type="GeneID" id="20529549"/>
<dbReference type="PANTHER" id="PTHR43763:SF6">
    <property type="entry name" value="XAA-PRO AMINOPEPTIDASE 1"/>
    <property type="match status" value="1"/>
</dbReference>
<dbReference type="Gene3D" id="3.90.230.10">
    <property type="entry name" value="Creatinase/methionine aminopeptidase superfamily"/>
    <property type="match status" value="1"/>
</dbReference>
<evidence type="ECO:0000259" key="7">
    <source>
        <dbReference type="Pfam" id="PF01321"/>
    </source>
</evidence>
<evidence type="ECO:0000256" key="5">
    <source>
        <dbReference type="ARBA" id="ARBA00023211"/>
    </source>
</evidence>
<protein>
    <recommendedName>
        <fullName evidence="11">Xaa-Pro aminopeptidase</fullName>
    </recommendedName>
</protein>
<dbReference type="CDD" id="cd01085">
    <property type="entry name" value="APP"/>
    <property type="match status" value="1"/>
</dbReference>
<evidence type="ECO:0000313" key="10">
    <source>
        <dbReference type="Proteomes" id="UP000030693"/>
    </source>
</evidence>
<dbReference type="SUPFAM" id="SSF53092">
    <property type="entry name" value="Creatinase/prolidase N-terminal domain"/>
    <property type="match status" value="1"/>
</dbReference>
<feature type="domain" description="Peptidase M24 C-terminal" evidence="8">
    <location>
        <begin position="688"/>
        <end position="751"/>
    </location>
</feature>
<evidence type="ECO:0000259" key="6">
    <source>
        <dbReference type="Pfam" id="PF00557"/>
    </source>
</evidence>
<feature type="domain" description="Creatinase N-terminal" evidence="7">
    <location>
        <begin position="94"/>
        <end position="234"/>
    </location>
</feature>
<dbReference type="FunFam" id="3.40.350.10:FF:000003">
    <property type="entry name" value="Xaa-pro aminopeptidase P"/>
    <property type="match status" value="1"/>
</dbReference>
<dbReference type="GO" id="GO:0070006">
    <property type="term" value="F:metalloaminopeptidase activity"/>
    <property type="evidence" value="ECO:0007669"/>
    <property type="project" value="InterPro"/>
</dbReference>
<dbReference type="InterPro" id="IPR050422">
    <property type="entry name" value="X-Pro_aminopeptidase_P"/>
</dbReference>
<dbReference type="Pfam" id="PF16189">
    <property type="entry name" value="Creatinase_N_2"/>
    <property type="match status" value="1"/>
</dbReference>
<dbReference type="STRING" id="691883.A0A058Z4V9"/>
<dbReference type="EMBL" id="KB932208">
    <property type="protein sequence ID" value="KCV68532.1"/>
    <property type="molecule type" value="Genomic_DNA"/>
</dbReference>